<evidence type="ECO:0000256" key="5">
    <source>
        <dbReference type="NCBIfam" id="TIGR00168"/>
    </source>
</evidence>
<dbReference type="Pfam" id="PF00707">
    <property type="entry name" value="IF3_C"/>
    <property type="match status" value="1"/>
</dbReference>
<dbReference type="InterPro" id="IPR036788">
    <property type="entry name" value="T_IF-3_C_sf"/>
</dbReference>
<dbReference type="InterPro" id="IPR019815">
    <property type="entry name" value="Translation_initiation_fac_3_C"/>
</dbReference>
<feature type="domain" description="Translation initiation factor 3 N-terminal" evidence="8">
    <location>
        <begin position="23"/>
        <end position="92"/>
    </location>
</feature>
<evidence type="ECO:0000256" key="2">
    <source>
        <dbReference type="ARBA" id="ARBA00022540"/>
    </source>
</evidence>
<name>A0AAJ1V554_9FIRM</name>
<feature type="domain" description="Translation initiation factor 3 C-terminal" evidence="7">
    <location>
        <begin position="99"/>
        <end position="183"/>
    </location>
</feature>
<dbReference type="GeneID" id="57773896"/>
<organism evidence="9 10">
    <name type="scientific">Veillonella atypica</name>
    <dbReference type="NCBI Taxonomy" id="39777"/>
    <lineage>
        <taxon>Bacteria</taxon>
        <taxon>Bacillati</taxon>
        <taxon>Bacillota</taxon>
        <taxon>Negativicutes</taxon>
        <taxon>Veillonellales</taxon>
        <taxon>Veillonellaceae</taxon>
        <taxon>Veillonella</taxon>
    </lineage>
</organism>
<dbReference type="SUPFAM" id="SSF54364">
    <property type="entry name" value="Translation initiation factor IF3, N-terminal domain"/>
    <property type="match status" value="1"/>
</dbReference>
<evidence type="ECO:0000256" key="1">
    <source>
        <dbReference type="ARBA" id="ARBA00005439"/>
    </source>
</evidence>
<comment type="function">
    <text evidence="4 6">IF-3 binds to the 30S ribosomal subunit and shifts the equilibrium between 70S ribosomes and their 50S and 30S subunits in favor of the free subunits, thus enhancing the availability of 30S subunits on which protein synthesis initiation begins.</text>
</comment>
<evidence type="ECO:0000313" key="9">
    <source>
        <dbReference type="EMBL" id="MDK7357584.1"/>
    </source>
</evidence>
<evidence type="ECO:0000259" key="8">
    <source>
        <dbReference type="Pfam" id="PF05198"/>
    </source>
</evidence>
<dbReference type="RefSeq" id="WP_005376236.1">
    <property type="nucleotide sequence ID" value="NZ_CABFMO010000030.1"/>
</dbReference>
<dbReference type="NCBIfam" id="TIGR00168">
    <property type="entry name" value="infC"/>
    <property type="match status" value="1"/>
</dbReference>
<dbReference type="GO" id="GO:0032790">
    <property type="term" value="P:ribosome disassembly"/>
    <property type="evidence" value="ECO:0007669"/>
    <property type="project" value="TreeGrafter"/>
</dbReference>
<dbReference type="PROSITE" id="PS00938">
    <property type="entry name" value="IF3"/>
    <property type="match status" value="1"/>
</dbReference>
<comment type="caution">
    <text evidence="9">The sequence shown here is derived from an EMBL/GenBank/DDBJ whole genome shotgun (WGS) entry which is preliminary data.</text>
</comment>
<dbReference type="EMBL" id="JASORJ010000018">
    <property type="protein sequence ID" value="MDK7357584.1"/>
    <property type="molecule type" value="Genomic_DNA"/>
</dbReference>
<accession>A0AAJ1V554</accession>
<evidence type="ECO:0000259" key="7">
    <source>
        <dbReference type="Pfam" id="PF00707"/>
    </source>
</evidence>
<reference evidence="9" key="1">
    <citation type="submission" date="2023-05" db="EMBL/GenBank/DDBJ databases">
        <title>Cataloging the Phylogenetic Diversity of Human Bladder Bacteria.</title>
        <authorList>
            <person name="Du J."/>
        </authorList>
    </citation>
    <scope>NUCLEOTIDE SEQUENCE</scope>
    <source>
        <strain evidence="9">UMB10101</strain>
    </source>
</reference>
<dbReference type="Gene3D" id="3.10.20.80">
    <property type="entry name" value="Translation initiation factor 3 (IF-3), N-terminal domain"/>
    <property type="match status" value="1"/>
</dbReference>
<keyword evidence="3 4" id="KW-0648">Protein biosynthesis</keyword>
<dbReference type="GO" id="GO:0016020">
    <property type="term" value="C:membrane"/>
    <property type="evidence" value="ECO:0007669"/>
    <property type="project" value="TreeGrafter"/>
</dbReference>
<dbReference type="HAMAP" id="MF_00080">
    <property type="entry name" value="IF_3"/>
    <property type="match status" value="1"/>
</dbReference>
<comment type="subcellular location">
    <subcellularLocation>
        <location evidence="4 6">Cytoplasm</location>
    </subcellularLocation>
</comment>
<dbReference type="FunFam" id="3.10.20.80:FF:000001">
    <property type="entry name" value="Translation initiation factor IF-3"/>
    <property type="match status" value="1"/>
</dbReference>
<dbReference type="InterPro" id="IPR001288">
    <property type="entry name" value="Translation_initiation_fac_3"/>
</dbReference>
<dbReference type="Proteomes" id="UP001236274">
    <property type="component" value="Unassembled WGS sequence"/>
</dbReference>
<gene>
    <name evidence="4 9" type="primary">infC</name>
    <name evidence="9" type="ORF">QP520_08090</name>
</gene>
<proteinExistence type="inferred from homology"/>
<dbReference type="Gene3D" id="3.30.110.10">
    <property type="entry name" value="Translation initiation factor 3 (IF-3), C-terminal domain"/>
    <property type="match status" value="1"/>
</dbReference>
<evidence type="ECO:0000256" key="3">
    <source>
        <dbReference type="ARBA" id="ARBA00022917"/>
    </source>
</evidence>
<dbReference type="Pfam" id="PF05198">
    <property type="entry name" value="IF3_N"/>
    <property type="match status" value="1"/>
</dbReference>
<dbReference type="InterPro" id="IPR036787">
    <property type="entry name" value="T_IF-3_N_sf"/>
</dbReference>
<comment type="subunit">
    <text evidence="4 6">Monomer.</text>
</comment>
<dbReference type="GO" id="GO:0005829">
    <property type="term" value="C:cytosol"/>
    <property type="evidence" value="ECO:0007669"/>
    <property type="project" value="TreeGrafter"/>
</dbReference>
<dbReference type="KEGG" id="vat:B7L28_05865"/>
<keyword evidence="4" id="KW-0963">Cytoplasm</keyword>
<dbReference type="AlphaFoldDB" id="A0AAJ1V554"/>
<evidence type="ECO:0000256" key="6">
    <source>
        <dbReference type="RuleBase" id="RU000646"/>
    </source>
</evidence>
<evidence type="ECO:0000256" key="4">
    <source>
        <dbReference type="HAMAP-Rule" id="MF_00080"/>
    </source>
</evidence>
<dbReference type="InterPro" id="IPR019814">
    <property type="entry name" value="Translation_initiation_fac_3_N"/>
</dbReference>
<keyword evidence="2 4" id="KW-0396">Initiation factor</keyword>
<evidence type="ECO:0000313" key="10">
    <source>
        <dbReference type="Proteomes" id="UP001236274"/>
    </source>
</evidence>
<dbReference type="PANTHER" id="PTHR10938">
    <property type="entry name" value="TRANSLATION INITIATION FACTOR IF-3"/>
    <property type="match status" value="1"/>
</dbReference>
<dbReference type="SUPFAM" id="SSF55200">
    <property type="entry name" value="Translation initiation factor IF3, C-terminal domain"/>
    <property type="match status" value="1"/>
</dbReference>
<dbReference type="GO" id="GO:0003743">
    <property type="term" value="F:translation initiation factor activity"/>
    <property type="evidence" value="ECO:0007669"/>
    <property type="project" value="UniProtKB-UniRule"/>
</dbReference>
<comment type="similarity">
    <text evidence="1 4 6">Belongs to the IF-3 family.</text>
</comment>
<dbReference type="GO" id="GO:0043022">
    <property type="term" value="F:ribosome binding"/>
    <property type="evidence" value="ECO:0007669"/>
    <property type="project" value="UniProtKB-ARBA"/>
</dbReference>
<protein>
    <recommendedName>
        <fullName evidence="4 5">Translation initiation factor IF-3</fullName>
    </recommendedName>
</protein>
<dbReference type="FunFam" id="3.30.110.10:FF:000001">
    <property type="entry name" value="Translation initiation factor IF-3"/>
    <property type="match status" value="1"/>
</dbReference>
<sequence length="184" mass="21206">MVYAIRFFILLEVKAISKDTPRINEEIRARELRVVGPENEQIGIMSGREALALAEEKHLDLVEIAPNAKPPVARIMNYGKYRYEQQKREKEAKKKQKIVTLKEVKLRPHIEDHDFYVKMKNASKFLGEGNKVKVTIMFRGRELSHPELGMAVLTRFAEELKETASIEKAAKLEGRNMTMILVSK</sequence>
<dbReference type="InterPro" id="IPR019813">
    <property type="entry name" value="Translation_initiation_fac3_CS"/>
</dbReference>
<dbReference type="PANTHER" id="PTHR10938:SF0">
    <property type="entry name" value="TRANSLATION INITIATION FACTOR IF-3, MITOCHONDRIAL"/>
    <property type="match status" value="1"/>
</dbReference>